<keyword evidence="5" id="KW-0378">Hydrolase</keyword>
<comment type="caution">
    <text evidence="5">The sequence shown here is derived from an EMBL/GenBank/DDBJ whole genome shotgun (WGS) entry which is preliminary data.</text>
</comment>
<gene>
    <name evidence="5" type="ORF">COLO4_08457</name>
</gene>
<dbReference type="PANTHER" id="PTHR33710">
    <property type="entry name" value="BNAC02G09200D PROTEIN"/>
    <property type="match status" value="1"/>
</dbReference>
<dbReference type="InterPro" id="IPR036691">
    <property type="entry name" value="Endo/exonu/phosph_ase_sf"/>
</dbReference>
<organism evidence="5 6">
    <name type="scientific">Corchorus olitorius</name>
    <dbReference type="NCBI Taxonomy" id="93759"/>
    <lineage>
        <taxon>Eukaryota</taxon>
        <taxon>Viridiplantae</taxon>
        <taxon>Streptophyta</taxon>
        <taxon>Embryophyta</taxon>
        <taxon>Tracheophyta</taxon>
        <taxon>Spermatophyta</taxon>
        <taxon>Magnoliopsida</taxon>
        <taxon>eudicotyledons</taxon>
        <taxon>Gunneridae</taxon>
        <taxon>Pentapetalae</taxon>
        <taxon>rosids</taxon>
        <taxon>malvids</taxon>
        <taxon>Malvales</taxon>
        <taxon>Malvaceae</taxon>
        <taxon>Grewioideae</taxon>
        <taxon>Apeibeae</taxon>
        <taxon>Corchorus</taxon>
    </lineage>
</organism>
<reference evidence="6" key="1">
    <citation type="submission" date="2013-09" db="EMBL/GenBank/DDBJ databases">
        <title>Corchorus olitorius genome sequencing.</title>
        <authorList>
            <person name="Alam M."/>
            <person name="Haque M.S."/>
            <person name="Islam M.S."/>
            <person name="Emdad E.M."/>
            <person name="Islam M.M."/>
            <person name="Ahmed B."/>
            <person name="Halim A."/>
            <person name="Hossen Q.M.M."/>
            <person name="Hossain M.Z."/>
            <person name="Ahmed R."/>
            <person name="Khan M.M."/>
            <person name="Islam R."/>
            <person name="Rashid M.M."/>
            <person name="Khan S.A."/>
            <person name="Rahman M.S."/>
            <person name="Alam M."/>
            <person name="Yahiya A.S."/>
            <person name="Khan M.S."/>
            <person name="Azam M.S."/>
            <person name="Haque T."/>
            <person name="Lashkar M.Z.H."/>
            <person name="Akhand A.I."/>
            <person name="Morshed G."/>
            <person name="Roy S."/>
            <person name="Uddin K.S."/>
            <person name="Rabeya T."/>
            <person name="Hossain A.S."/>
            <person name="Chowdhury A."/>
            <person name="Snigdha A.R."/>
            <person name="Mortoza M.S."/>
            <person name="Matin S.A."/>
            <person name="Hoque S.M.E."/>
            <person name="Islam M.K."/>
            <person name="Roy D.K."/>
            <person name="Haider R."/>
            <person name="Moosa M.M."/>
            <person name="Elias S.M."/>
            <person name="Hasan A.M."/>
            <person name="Jahan S."/>
            <person name="Shafiuddin M."/>
            <person name="Mahmood N."/>
            <person name="Shommy N.S."/>
        </authorList>
    </citation>
    <scope>NUCLEOTIDE SEQUENCE [LARGE SCALE GENOMIC DNA]</scope>
    <source>
        <strain evidence="6">cv. O-4</strain>
    </source>
</reference>
<feature type="compositionally biased region" description="Polar residues" evidence="2">
    <location>
        <begin position="392"/>
        <end position="415"/>
    </location>
</feature>
<feature type="domain" description="DUF4283" evidence="3">
    <location>
        <begin position="73"/>
        <end position="150"/>
    </location>
</feature>
<feature type="region of interest" description="Disordered" evidence="2">
    <location>
        <begin position="661"/>
        <end position="750"/>
    </location>
</feature>
<dbReference type="OrthoDB" id="1690666at2759"/>
<feature type="compositionally biased region" description="Basic and acidic residues" evidence="2">
    <location>
        <begin position="715"/>
        <end position="739"/>
    </location>
</feature>
<feature type="domain" description="Zinc knuckle CX2CX4HX4C" evidence="4">
    <location>
        <begin position="223"/>
        <end position="257"/>
    </location>
</feature>
<accession>A0A1R3KFV4</accession>
<keyword evidence="1" id="KW-0175">Coiled coil</keyword>
<dbReference type="AlphaFoldDB" id="A0A1R3KFV4"/>
<dbReference type="InterPro" id="IPR025558">
    <property type="entry name" value="DUF4283"/>
</dbReference>
<dbReference type="InterPro" id="IPR025836">
    <property type="entry name" value="Zn_knuckle_CX2CX4HX4C"/>
</dbReference>
<evidence type="ECO:0000313" key="6">
    <source>
        <dbReference type="Proteomes" id="UP000187203"/>
    </source>
</evidence>
<dbReference type="Pfam" id="PF14392">
    <property type="entry name" value="zf-CCHC_4"/>
    <property type="match status" value="1"/>
</dbReference>
<feature type="coiled-coil region" evidence="1">
    <location>
        <begin position="453"/>
        <end position="480"/>
    </location>
</feature>
<feature type="region of interest" description="Disordered" evidence="2">
    <location>
        <begin position="392"/>
        <end position="432"/>
    </location>
</feature>
<keyword evidence="5" id="KW-0255">Endonuclease</keyword>
<proteinExistence type="predicted"/>
<dbReference type="STRING" id="93759.A0A1R3KFV4"/>
<feature type="compositionally biased region" description="Low complexity" evidence="2">
    <location>
        <begin position="326"/>
        <end position="335"/>
    </location>
</feature>
<feature type="region of interest" description="Disordered" evidence="2">
    <location>
        <begin position="315"/>
        <end position="336"/>
    </location>
</feature>
<feature type="compositionally biased region" description="Low complexity" evidence="2">
    <location>
        <begin position="20"/>
        <end position="41"/>
    </location>
</feature>
<dbReference type="GO" id="GO:0004519">
    <property type="term" value="F:endonuclease activity"/>
    <property type="evidence" value="ECO:0007669"/>
    <property type="project" value="UniProtKB-KW"/>
</dbReference>
<dbReference type="Pfam" id="PF14111">
    <property type="entry name" value="DUF4283"/>
    <property type="match status" value="1"/>
</dbReference>
<dbReference type="SUPFAM" id="SSF56219">
    <property type="entry name" value="DNase I-like"/>
    <property type="match status" value="1"/>
</dbReference>
<evidence type="ECO:0000256" key="2">
    <source>
        <dbReference type="SAM" id="MobiDB-lite"/>
    </source>
</evidence>
<evidence type="ECO:0000259" key="4">
    <source>
        <dbReference type="Pfam" id="PF14392"/>
    </source>
</evidence>
<dbReference type="Proteomes" id="UP000187203">
    <property type="component" value="Unassembled WGS sequence"/>
</dbReference>
<evidence type="ECO:0000259" key="3">
    <source>
        <dbReference type="Pfam" id="PF14111"/>
    </source>
</evidence>
<dbReference type="EMBL" id="AWUE01013780">
    <property type="protein sequence ID" value="OMP05914.1"/>
    <property type="molecule type" value="Genomic_DNA"/>
</dbReference>
<feature type="compositionally biased region" description="Polar residues" evidence="2">
    <location>
        <begin position="664"/>
        <end position="693"/>
    </location>
</feature>
<keyword evidence="5" id="KW-0540">Nuclease</keyword>
<evidence type="ECO:0000313" key="5">
    <source>
        <dbReference type="EMBL" id="OMP05914.1"/>
    </source>
</evidence>
<dbReference type="Gene3D" id="3.60.10.10">
    <property type="entry name" value="Endonuclease/exonuclease/phosphatase"/>
    <property type="match status" value="1"/>
</dbReference>
<feature type="region of interest" description="Disordered" evidence="2">
    <location>
        <begin position="1"/>
        <end position="53"/>
    </location>
</feature>
<evidence type="ECO:0000256" key="1">
    <source>
        <dbReference type="SAM" id="Coils"/>
    </source>
</evidence>
<protein>
    <submittedName>
        <fullName evidence="5">Endonuclease/exonuclease/phosphatase</fullName>
    </submittedName>
</protein>
<name>A0A1R3KFV4_9ROSI</name>
<dbReference type="PANTHER" id="PTHR33710:SF62">
    <property type="entry name" value="DUF4283 DOMAIN PROTEIN"/>
    <property type="match status" value="1"/>
</dbReference>
<sequence length="973" mass="111747">MNPPNPPNHPRINFQRECRWTSSDSSTQESSDSEDSSWGSSRPNQPPPWLQRETNRVTFSAEELRPFRNEGSESLIGFLLDDRRFSTRFIQNYINSEWTLVGNATVMGRDENRYIVHFDNDVDRRAAVMGNPWCCHGATFVMGYWSPNIPLNEVRLARFPVWLQIWNLPYEYQQPLVAERLARTAGDVVRIDWRSTRPRNIRFMRVRINVNPDEPLTPGCTLDKDDGTSQWVQFSYERIEKICLGCGLIGHRHTSCNINRQEAQSRIRVRLERVNLRYGFPIHVDPAHHHFSNRMRAFLTRASRRNTRMVIRQGIGVHQGSGSGGDQQQRAQRADTPPLVVETEPPLSQGITLNPTAAAHQTTNRATEVDVALEYPRENGVFGLSEMLQTNTLETSQQPQQSQGVLITETHQAQQEPGEEGESHRSSLQGESTRQVINTLQSLTAQEGDDEIVERAAAFNEDLHKRIAEIQEELNNLISVQPVIADPFQGFSPPQIPTGYPQAPVEDVIEEFDSTLERVQRIQERHEEGFSNQSDFEDMVFAIAREQSRFEAICEELVKQSIMMLDGLQRRHQNDPFTQSENNQPRWIPLPGGGTTFTNARLSAEQDERPESSAMGARRNTNAAAMLNEKGTQFQLDLIINTESVEQWKYVGNSVHIFNMGNPDDTTTDTQAGPDSNEMPNPIQQLNDQTNGLNPGFVCSVNEADEASAFNKDTPSPKEKDKEEGKTLSKGKEKRKRTEDEDSDTGSESGRCIRRMMQNLAEVWEKICELAKEIPKGEPWFLWGDFNQVLKRSDKLSMTNSTIMGAQELWDCPNSCCLLEVKGKGVHYTWSNRRDEQHITWERLDRAFANHYWLQCFENAELQNLVITVSDHSPMILNFEKKVKFRRRPYRFELMWTLHPECKEKIRQAWSNEMPGSTPFKLTRKIQHVREILKRWNKLVFGDLQKKKEEVGKKLGKIQEDIENSNCWDQEGV</sequence>
<keyword evidence="6" id="KW-1185">Reference proteome</keyword>